<reference evidence="2 3" key="1">
    <citation type="submission" date="2014-09" db="EMBL/GenBank/DDBJ databases">
        <title>Vibrio maritimus JCM 19240. (C210) whole genome shotgun sequence.</title>
        <authorList>
            <person name="Sawabe T."/>
            <person name="Meirelles P."/>
            <person name="Nakanishi M."/>
            <person name="Sayaka M."/>
            <person name="Hattori M."/>
            <person name="Ohkuma M."/>
        </authorList>
    </citation>
    <scope>NUCLEOTIDE SEQUENCE [LARGE SCALE GENOMIC DNA]</scope>
    <source>
        <strain evidence="2 3">JCM 19240</strain>
    </source>
</reference>
<reference evidence="2 3" key="2">
    <citation type="submission" date="2014-09" db="EMBL/GenBank/DDBJ databases">
        <authorList>
            <consortium name="NBRP consortium"/>
            <person name="Sawabe T."/>
            <person name="Meirelles P."/>
            <person name="Nakanishi M."/>
            <person name="Sayaka M."/>
            <person name="Hattori M."/>
            <person name="Ohkuma M."/>
        </authorList>
    </citation>
    <scope>NUCLEOTIDE SEQUENCE [LARGE SCALE GENOMIC DNA]</scope>
    <source>
        <strain evidence="2 3">JCM 19240</strain>
    </source>
</reference>
<dbReference type="InterPro" id="IPR037066">
    <property type="entry name" value="Plug_dom_sf"/>
</dbReference>
<dbReference type="PROSITE" id="PS00430">
    <property type="entry name" value="TONB_DEPENDENT_REC_1"/>
    <property type="match status" value="1"/>
</dbReference>
<keyword evidence="3" id="KW-1185">Reference proteome</keyword>
<dbReference type="InterPro" id="IPR010916">
    <property type="entry name" value="TonB_box_CS"/>
</dbReference>
<proteinExistence type="predicted"/>
<keyword evidence="1" id="KW-0813">Transport</keyword>
<dbReference type="Proteomes" id="UP000029224">
    <property type="component" value="Unassembled WGS sequence"/>
</dbReference>
<sequence>MLVLAAPSLYAAEAANTDETMVVTASRSQQKLSDVPRSVTVIEKEQLSRVMDQSRNINEALSMLVPGMVHQFKQPK</sequence>
<dbReference type="AlphaFoldDB" id="A0A090T652"/>
<name>A0A090T652_9VIBR</name>
<dbReference type="Gene3D" id="2.170.130.10">
    <property type="entry name" value="TonB-dependent receptor, plug domain"/>
    <property type="match status" value="1"/>
</dbReference>
<dbReference type="SUPFAM" id="SSF56935">
    <property type="entry name" value="Porins"/>
    <property type="match status" value="1"/>
</dbReference>
<gene>
    <name evidence="2" type="ORF">JCM19240_4253</name>
</gene>
<dbReference type="GO" id="GO:0006811">
    <property type="term" value="P:monoatomic ion transport"/>
    <property type="evidence" value="ECO:0007669"/>
    <property type="project" value="UniProtKB-KW"/>
</dbReference>
<evidence type="ECO:0000313" key="2">
    <source>
        <dbReference type="EMBL" id="GAL34703.1"/>
    </source>
</evidence>
<protein>
    <submittedName>
        <fullName evidence="2">Uncharacterized protein</fullName>
    </submittedName>
</protein>
<evidence type="ECO:0000313" key="3">
    <source>
        <dbReference type="Proteomes" id="UP000029224"/>
    </source>
</evidence>
<dbReference type="EMBL" id="BBMT01000005">
    <property type="protein sequence ID" value="GAL34703.1"/>
    <property type="molecule type" value="Genomic_DNA"/>
</dbReference>
<evidence type="ECO:0000256" key="1">
    <source>
        <dbReference type="ARBA" id="ARBA00023065"/>
    </source>
</evidence>
<comment type="caution">
    <text evidence="2">The sequence shown here is derived from an EMBL/GenBank/DDBJ whole genome shotgun (WGS) entry which is preliminary data.</text>
</comment>
<accession>A0A090T652</accession>
<keyword evidence="1" id="KW-0406">Ion transport</keyword>
<organism evidence="2 3">
    <name type="scientific">Vibrio maritimus</name>
    <dbReference type="NCBI Taxonomy" id="990268"/>
    <lineage>
        <taxon>Bacteria</taxon>
        <taxon>Pseudomonadati</taxon>
        <taxon>Pseudomonadota</taxon>
        <taxon>Gammaproteobacteria</taxon>
        <taxon>Vibrionales</taxon>
        <taxon>Vibrionaceae</taxon>
        <taxon>Vibrio</taxon>
    </lineage>
</organism>